<dbReference type="InterPro" id="IPR013249">
    <property type="entry name" value="RNA_pol_sigma70_r4_t2"/>
</dbReference>
<dbReference type="GO" id="GO:0006352">
    <property type="term" value="P:DNA-templated transcription initiation"/>
    <property type="evidence" value="ECO:0007669"/>
    <property type="project" value="InterPro"/>
</dbReference>
<feature type="domain" description="RNA polymerase sigma factor 70 region 4 type 2" evidence="7">
    <location>
        <begin position="123"/>
        <end position="174"/>
    </location>
</feature>
<dbReference type="PANTHER" id="PTHR43133:SF8">
    <property type="entry name" value="RNA POLYMERASE SIGMA FACTOR HI_1459-RELATED"/>
    <property type="match status" value="1"/>
</dbReference>
<dbReference type="Gene3D" id="1.10.1740.10">
    <property type="match status" value="1"/>
</dbReference>
<keyword evidence="2" id="KW-0805">Transcription regulation</keyword>
<keyword evidence="3" id="KW-0731">Sigma factor</keyword>
<dbReference type="InterPro" id="IPR014284">
    <property type="entry name" value="RNA_pol_sigma-70_dom"/>
</dbReference>
<dbReference type="InterPro" id="IPR007627">
    <property type="entry name" value="RNA_pol_sigma70_r2"/>
</dbReference>
<protein>
    <submittedName>
        <fullName evidence="8">Sigma-70 family RNA polymerase sigma factor</fullName>
    </submittedName>
</protein>
<evidence type="ECO:0000256" key="4">
    <source>
        <dbReference type="ARBA" id="ARBA00023125"/>
    </source>
</evidence>
<dbReference type="InterPro" id="IPR013324">
    <property type="entry name" value="RNA_pol_sigma_r3/r4-like"/>
</dbReference>
<dbReference type="SUPFAM" id="SSF88659">
    <property type="entry name" value="Sigma3 and sigma4 domains of RNA polymerase sigma factors"/>
    <property type="match status" value="1"/>
</dbReference>
<keyword evidence="5" id="KW-0804">Transcription</keyword>
<dbReference type="Gene3D" id="1.10.10.10">
    <property type="entry name" value="Winged helix-like DNA-binding domain superfamily/Winged helix DNA-binding domain"/>
    <property type="match status" value="1"/>
</dbReference>
<dbReference type="InterPro" id="IPR036388">
    <property type="entry name" value="WH-like_DNA-bd_sf"/>
</dbReference>
<dbReference type="CDD" id="cd06171">
    <property type="entry name" value="Sigma70_r4"/>
    <property type="match status" value="1"/>
</dbReference>
<evidence type="ECO:0000313" key="9">
    <source>
        <dbReference type="Proteomes" id="UP000468581"/>
    </source>
</evidence>
<name>A0A6P0ULF6_9FLAO</name>
<evidence type="ECO:0000259" key="6">
    <source>
        <dbReference type="Pfam" id="PF04542"/>
    </source>
</evidence>
<evidence type="ECO:0000256" key="5">
    <source>
        <dbReference type="ARBA" id="ARBA00023163"/>
    </source>
</evidence>
<dbReference type="AlphaFoldDB" id="A0A6P0ULF6"/>
<dbReference type="RefSeq" id="WP_163607448.1">
    <property type="nucleotide sequence ID" value="NZ_JAABOO010000002.1"/>
</dbReference>
<gene>
    <name evidence="8" type="ORF">GWK08_12120</name>
</gene>
<evidence type="ECO:0000256" key="3">
    <source>
        <dbReference type="ARBA" id="ARBA00023082"/>
    </source>
</evidence>
<dbReference type="SUPFAM" id="SSF88946">
    <property type="entry name" value="Sigma2 domain of RNA polymerase sigma factors"/>
    <property type="match status" value="1"/>
</dbReference>
<keyword evidence="4" id="KW-0238">DNA-binding</keyword>
<dbReference type="GO" id="GO:0003677">
    <property type="term" value="F:DNA binding"/>
    <property type="evidence" value="ECO:0007669"/>
    <property type="project" value="UniProtKB-KW"/>
</dbReference>
<reference evidence="8 9" key="1">
    <citation type="submission" date="2020-01" db="EMBL/GenBank/DDBJ databases">
        <title>Leptobacterium flavescens.</title>
        <authorList>
            <person name="Wang G."/>
        </authorList>
    </citation>
    <scope>NUCLEOTIDE SEQUENCE [LARGE SCALE GENOMIC DNA]</scope>
    <source>
        <strain evidence="8 9">KCTC 22160</strain>
    </source>
</reference>
<feature type="domain" description="RNA polymerase sigma-70 region 2" evidence="6">
    <location>
        <begin position="27"/>
        <end position="94"/>
    </location>
</feature>
<dbReference type="InterPro" id="IPR039425">
    <property type="entry name" value="RNA_pol_sigma-70-like"/>
</dbReference>
<proteinExistence type="inferred from homology"/>
<keyword evidence="9" id="KW-1185">Reference proteome</keyword>
<dbReference type="EMBL" id="JAABOO010000002">
    <property type="protein sequence ID" value="NER14191.1"/>
    <property type="molecule type" value="Genomic_DNA"/>
</dbReference>
<organism evidence="8 9">
    <name type="scientific">Leptobacterium flavescens</name>
    <dbReference type="NCBI Taxonomy" id="472055"/>
    <lineage>
        <taxon>Bacteria</taxon>
        <taxon>Pseudomonadati</taxon>
        <taxon>Bacteroidota</taxon>
        <taxon>Flavobacteriia</taxon>
        <taxon>Flavobacteriales</taxon>
        <taxon>Flavobacteriaceae</taxon>
        <taxon>Leptobacterium</taxon>
    </lineage>
</organism>
<dbReference type="Pfam" id="PF04542">
    <property type="entry name" value="Sigma70_r2"/>
    <property type="match status" value="1"/>
</dbReference>
<comment type="caution">
    <text evidence="8">The sequence shown here is derived from an EMBL/GenBank/DDBJ whole genome shotgun (WGS) entry which is preliminary data.</text>
</comment>
<dbReference type="GO" id="GO:0016987">
    <property type="term" value="F:sigma factor activity"/>
    <property type="evidence" value="ECO:0007669"/>
    <property type="project" value="UniProtKB-KW"/>
</dbReference>
<accession>A0A6P0ULF6</accession>
<evidence type="ECO:0000256" key="2">
    <source>
        <dbReference type="ARBA" id="ARBA00023015"/>
    </source>
</evidence>
<evidence type="ECO:0000313" key="8">
    <source>
        <dbReference type="EMBL" id="NER14191.1"/>
    </source>
</evidence>
<dbReference type="Proteomes" id="UP000468581">
    <property type="component" value="Unassembled WGS sequence"/>
</dbReference>
<dbReference type="NCBIfam" id="TIGR02937">
    <property type="entry name" value="sigma70-ECF"/>
    <property type="match status" value="1"/>
</dbReference>
<dbReference type="PANTHER" id="PTHR43133">
    <property type="entry name" value="RNA POLYMERASE ECF-TYPE SIGMA FACTO"/>
    <property type="match status" value="1"/>
</dbReference>
<dbReference type="Pfam" id="PF08281">
    <property type="entry name" value="Sigma70_r4_2"/>
    <property type="match status" value="1"/>
</dbReference>
<evidence type="ECO:0000259" key="7">
    <source>
        <dbReference type="Pfam" id="PF08281"/>
    </source>
</evidence>
<evidence type="ECO:0000256" key="1">
    <source>
        <dbReference type="ARBA" id="ARBA00010641"/>
    </source>
</evidence>
<comment type="similarity">
    <text evidence="1">Belongs to the sigma-70 factor family. ECF subfamily.</text>
</comment>
<dbReference type="InterPro" id="IPR013325">
    <property type="entry name" value="RNA_pol_sigma_r2"/>
</dbReference>
<sequence>MNKAEHIFDALLVLQYQAGNKNAMNLLVKRWHHRLCRQAFWYTKDMDTAKDIVQDSWGTAMNKLYLLRDPNSFGSWIRTVVNRKSLDWIKKNSRENTRKKEHIYLQEENSSDKEDPEEDVTLLILKAIKELPAHQQLILNLFYVESHSMKEISKILNVSVGTVKSRLFHAREKLKLILKKHKR</sequence>